<evidence type="ECO:0000313" key="8">
    <source>
        <dbReference type="Proteomes" id="UP000254467"/>
    </source>
</evidence>
<evidence type="ECO:0000256" key="3">
    <source>
        <dbReference type="ARBA" id="ARBA00023125"/>
    </source>
</evidence>
<dbReference type="STRING" id="35756.GCA_001044155_00557"/>
<evidence type="ECO:0000256" key="2">
    <source>
        <dbReference type="ARBA" id="ARBA00023015"/>
    </source>
</evidence>
<reference evidence="7 8" key="1">
    <citation type="submission" date="2018-06" db="EMBL/GenBank/DDBJ databases">
        <authorList>
            <consortium name="Pathogen Informatics"/>
            <person name="Doyle S."/>
        </authorList>
    </citation>
    <scope>NUCLEOTIDE SEQUENCE [LARGE SCALE GENOMIC DNA]</scope>
    <source>
        <strain evidence="7 8">NCTC11862</strain>
    </source>
</reference>
<dbReference type="Pfam" id="PF03466">
    <property type="entry name" value="LysR_substrate"/>
    <property type="match status" value="1"/>
</dbReference>
<dbReference type="AlphaFoldDB" id="A0A376CKS4"/>
<evidence type="ECO:0000259" key="6">
    <source>
        <dbReference type="PROSITE" id="PS50931"/>
    </source>
</evidence>
<dbReference type="EMBL" id="UFXQ01000001">
    <property type="protein sequence ID" value="STC69050.1"/>
    <property type="molecule type" value="Genomic_DNA"/>
</dbReference>
<dbReference type="InterPro" id="IPR036388">
    <property type="entry name" value="WH-like_DNA-bd_sf"/>
</dbReference>
<dbReference type="RefSeq" id="WP_018582370.1">
    <property type="nucleotide sequence ID" value="NZ_LDYD01000003.1"/>
</dbReference>
<protein>
    <submittedName>
        <fullName evidence="7">Transcriptional regulator</fullName>
    </submittedName>
</protein>
<dbReference type="SUPFAM" id="SSF53850">
    <property type="entry name" value="Periplasmic binding protein-like II"/>
    <property type="match status" value="1"/>
</dbReference>
<gene>
    <name evidence="7" type="primary">LysR2</name>
    <name evidence="7" type="ORF">NCTC11862_00827</name>
</gene>
<proteinExistence type="inferred from homology"/>
<accession>A0A376CKS4</accession>
<dbReference type="InterPro" id="IPR000847">
    <property type="entry name" value="LysR_HTH_N"/>
</dbReference>
<evidence type="ECO:0000256" key="4">
    <source>
        <dbReference type="ARBA" id="ARBA00023159"/>
    </source>
</evidence>
<dbReference type="GO" id="GO:0003677">
    <property type="term" value="F:DNA binding"/>
    <property type="evidence" value="ECO:0007669"/>
    <property type="project" value="UniProtKB-KW"/>
</dbReference>
<dbReference type="GO" id="GO:0003700">
    <property type="term" value="F:DNA-binding transcription factor activity"/>
    <property type="evidence" value="ECO:0007669"/>
    <property type="project" value="InterPro"/>
</dbReference>
<dbReference type="OrthoDB" id="9803735at2"/>
<name>A0A376CKS4_9CORY</name>
<dbReference type="SUPFAM" id="SSF46785">
    <property type="entry name" value="Winged helix' DNA-binding domain"/>
    <property type="match status" value="1"/>
</dbReference>
<keyword evidence="3" id="KW-0238">DNA-binding</keyword>
<keyword evidence="2" id="KW-0805">Transcription regulation</keyword>
<dbReference type="InterPro" id="IPR005119">
    <property type="entry name" value="LysR_subst-bd"/>
</dbReference>
<feature type="domain" description="HTH lysR-type" evidence="6">
    <location>
        <begin position="1"/>
        <end position="57"/>
    </location>
</feature>
<dbReference type="PROSITE" id="PS50931">
    <property type="entry name" value="HTH_LYSR"/>
    <property type="match status" value="1"/>
</dbReference>
<dbReference type="Pfam" id="PF00126">
    <property type="entry name" value="HTH_1"/>
    <property type="match status" value="1"/>
</dbReference>
<keyword evidence="8" id="KW-1185">Reference proteome</keyword>
<evidence type="ECO:0000313" key="7">
    <source>
        <dbReference type="EMBL" id="STC69050.1"/>
    </source>
</evidence>
<evidence type="ECO:0000256" key="5">
    <source>
        <dbReference type="ARBA" id="ARBA00023163"/>
    </source>
</evidence>
<dbReference type="GO" id="GO:0032993">
    <property type="term" value="C:protein-DNA complex"/>
    <property type="evidence" value="ECO:0007669"/>
    <property type="project" value="TreeGrafter"/>
</dbReference>
<evidence type="ECO:0000256" key="1">
    <source>
        <dbReference type="ARBA" id="ARBA00009437"/>
    </source>
</evidence>
<dbReference type="Gene3D" id="3.40.190.10">
    <property type="entry name" value="Periplasmic binding protein-like II"/>
    <property type="match status" value="2"/>
</dbReference>
<keyword evidence="5" id="KW-0804">Transcription</keyword>
<dbReference type="PANTHER" id="PTHR30346:SF28">
    <property type="entry name" value="HTH-TYPE TRANSCRIPTIONAL REGULATOR CYNR"/>
    <property type="match status" value="1"/>
</dbReference>
<sequence>MKPEDIEGFLAVARTGHLSAAADALGIPQPTLTRRVRRVEDFAGAALFDRSHGMALNGRGRAFFGYAEQALGQLRSGRMQVARLMDPERGTVRLDFMHSLGTWMVPDLLREYRADHPDVEFILHQGPANELVARVLNDDTDVALVGPQPIDDGLCWQQLTRQRLAVAFPAGTVEEGPVYLSEVADMPWVGMLPGYGTRTLLDGLAGEAGFVPRLVFESMELTTVAGLVSAGLGVALLPMDDPYLAVSGVTLREISPPAFRDLGVVWREGASPAPPVDQFREFVLSCNDG</sequence>
<organism evidence="7 8">
    <name type="scientific">Corynebacterium pilosum</name>
    <dbReference type="NCBI Taxonomy" id="35756"/>
    <lineage>
        <taxon>Bacteria</taxon>
        <taxon>Bacillati</taxon>
        <taxon>Actinomycetota</taxon>
        <taxon>Actinomycetes</taxon>
        <taxon>Mycobacteriales</taxon>
        <taxon>Corynebacteriaceae</taxon>
        <taxon>Corynebacterium</taxon>
    </lineage>
</organism>
<dbReference type="Proteomes" id="UP000254467">
    <property type="component" value="Unassembled WGS sequence"/>
</dbReference>
<dbReference type="Gene3D" id="1.10.10.10">
    <property type="entry name" value="Winged helix-like DNA-binding domain superfamily/Winged helix DNA-binding domain"/>
    <property type="match status" value="1"/>
</dbReference>
<dbReference type="PANTHER" id="PTHR30346">
    <property type="entry name" value="TRANSCRIPTIONAL DUAL REGULATOR HCAR-RELATED"/>
    <property type="match status" value="1"/>
</dbReference>
<keyword evidence="4" id="KW-0010">Activator</keyword>
<comment type="similarity">
    <text evidence="1">Belongs to the LysR transcriptional regulatory family.</text>
</comment>
<dbReference type="PRINTS" id="PR00039">
    <property type="entry name" value="HTHLYSR"/>
</dbReference>
<dbReference type="InterPro" id="IPR036390">
    <property type="entry name" value="WH_DNA-bd_sf"/>
</dbReference>